<dbReference type="AlphaFoldDB" id="A0A090IU00"/>
<name>A0A090IU00_9BACI</name>
<dbReference type="Proteomes" id="UP000040576">
    <property type="component" value="Unassembled WGS sequence"/>
</dbReference>
<evidence type="ECO:0000313" key="1">
    <source>
        <dbReference type="EMBL" id="CEE01172.1"/>
    </source>
</evidence>
<organism evidence="1 2">
    <name type="scientific">Caldibacillus thermoamylovorans</name>
    <dbReference type="NCBI Taxonomy" id="35841"/>
    <lineage>
        <taxon>Bacteria</taxon>
        <taxon>Bacillati</taxon>
        <taxon>Bacillota</taxon>
        <taxon>Bacilli</taxon>
        <taxon>Bacillales</taxon>
        <taxon>Bacillaceae</taxon>
        <taxon>Caldibacillus</taxon>
    </lineage>
</organism>
<reference evidence="1 2" key="1">
    <citation type="submission" date="2014-07" db="EMBL/GenBank/DDBJ databases">
        <authorList>
            <person name="Wibberg Daniel"/>
        </authorList>
    </citation>
    <scope>NUCLEOTIDE SEQUENCE [LARGE SCALE GENOMIC DNA]</scope>
</reference>
<accession>A0A090IU00</accession>
<proteinExistence type="predicted"/>
<sequence>MLRFSLTHSSTCRILGIAPRNSTVEGYYLTVGIHKSSVLPWYSTVKEDKSTVKGLRFNSRSPKFNNKKPKFNSRDTQFTSPLLVFSNKKNQQETFQVYKTGFWC</sequence>
<gene>
    <name evidence="1" type="ORF">BT1A1_1340</name>
</gene>
<protein>
    <submittedName>
        <fullName evidence="1">Uncharacterized protein</fullName>
    </submittedName>
</protein>
<evidence type="ECO:0000313" key="2">
    <source>
        <dbReference type="Proteomes" id="UP000040576"/>
    </source>
</evidence>
<keyword evidence="2" id="KW-1185">Reference proteome</keyword>
<dbReference type="EMBL" id="CCRF01000043">
    <property type="protein sequence ID" value="CEE01172.1"/>
    <property type="molecule type" value="Genomic_DNA"/>
</dbReference>